<proteinExistence type="predicted"/>
<keyword evidence="3" id="KW-0255">Endonuclease</keyword>
<keyword evidence="3" id="KW-0540">Nuclease</keyword>
<reference evidence="3 4" key="1">
    <citation type="submission" date="2021-06" db="EMBL/GenBank/DDBJ databases">
        <title>Bacillus sp. RD4P76, an endophyte from a halophyte.</title>
        <authorList>
            <person name="Sun J.-Q."/>
        </authorList>
    </citation>
    <scope>NUCLEOTIDE SEQUENCE [LARGE SCALE GENOMIC DNA]</scope>
    <source>
        <strain evidence="3 4">CGMCC 1.15917</strain>
    </source>
</reference>
<keyword evidence="4" id="KW-1185">Reference proteome</keyword>
<sequence length="320" mass="37429">MTVVRLGYVAMSMELKNSSPSQTMTYGQFKSLSDRDGAIRKLERISNSNLHNCLRLLKHNRAHDISFFRFSSKLVPLATHEELSDWNYMKSIKESLKELGEYILLHQMRVDFHPDHFVVLNSPKTEILKASLLNLKFFHRILKGMELDPRHRCVMHVGGSYKDKEGALERFIENWSVVPSGIQKLIMLENDDKSFRLQDTLYLCEKLDIPLVFDLHHHQANHEDENWEKDWDRVVKTWGNSPHPVKMHISSPKSEKEFRNHADHVDVDMFMEFLSKVKGSVPQIDCMIEAKQKDRALFKLMSELRKRVEVKIIDGASFEI</sequence>
<keyword evidence="2" id="KW-0234">DNA repair</keyword>
<dbReference type="Proteomes" id="UP000784880">
    <property type="component" value="Unassembled WGS sequence"/>
</dbReference>
<protein>
    <submittedName>
        <fullName evidence="3">UV DNA damage repair endonuclease UvsE</fullName>
    </submittedName>
</protein>
<dbReference type="InterPro" id="IPR004601">
    <property type="entry name" value="UvdE"/>
</dbReference>
<evidence type="ECO:0000313" key="3">
    <source>
        <dbReference type="EMBL" id="MBU9713409.1"/>
    </source>
</evidence>
<dbReference type="PANTHER" id="PTHR31290:SF5">
    <property type="entry name" value="UV-DAMAGE ENDONUCLEASE"/>
    <property type="match status" value="1"/>
</dbReference>
<dbReference type="EMBL" id="JAHQCS010000135">
    <property type="protein sequence ID" value="MBU9713409.1"/>
    <property type="molecule type" value="Genomic_DNA"/>
</dbReference>
<name>A0ABS6JJN2_9BACI</name>
<dbReference type="Pfam" id="PF03851">
    <property type="entry name" value="UvdE"/>
    <property type="match status" value="1"/>
</dbReference>
<organism evidence="3 4">
    <name type="scientific">Evansella tamaricis</name>
    <dbReference type="NCBI Taxonomy" id="2069301"/>
    <lineage>
        <taxon>Bacteria</taxon>
        <taxon>Bacillati</taxon>
        <taxon>Bacillota</taxon>
        <taxon>Bacilli</taxon>
        <taxon>Bacillales</taxon>
        <taxon>Bacillaceae</taxon>
        <taxon>Evansella</taxon>
    </lineage>
</organism>
<dbReference type="GO" id="GO:0004519">
    <property type="term" value="F:endonuclease activity"/>
    <property type="evidence" value="ECO:0007669"/>
    <property type="project" value="UniProtKB-KW"/>
</dbReference>
<evidence type="ECO:0000256" key="1">
    <source>
        <dbReference type="ARBA" id="ARBA00022763"/>
    </source>
</evidence>
<keyword evidence="1" id="KW-0227">DNA damage</keyword>
<gene>
    <name evidence="3" type="primary">uvsE</name>
    <name evidence="3" type="ORF">KS419_16900</name>
</gene>
<dbReference type="PANTHER" id="PTHR31290">
    <property type="entry name" value="UV-DAMAGE ENDONUCLEASE"/>
    <property type="match status" value="1"/>
</dbReference>
<keyword evidence="3" id="KW-0378">Hydrolase</keyword>
<evidence type="ECO:0000256" key="2">
    <source>
        <dbReference type="ARBA" id="ARBA00023204"/>
    </source>
</evidence>
<dbReference type="NCBIfam" id="TIGR00629">
    <property type="entry name" value="uvde"/>
    <property type="match status" value="1"/>
</dbReference>
<accession>A0ABS6JJN2</accession>
<comment type="caution">
    <text evidence="3">The sequence shown here is derived from an EMBL/GenBank/DDBJ whole genome shotgun (WGS) entry which is preliminary data.</text>
</comment>
<evidence type="ECO:0000313" key="4">
    <source>
        <dbReference type="Proteomes" id="UP000784880"/>
    </source>
</evidence>
<dbReference type="RefSeq" id="WP_217067597.1">
    <property type="nucleotide sequence ID" value="NZ_JAHQCS010000135.1"/>
</dbReference>